<comment type="caution">
    <text evidence="4">The sequence shown here is derived from an EMBL/GenBank/DDBJ whole genome shotgun (WGS) entry which is preliminary data.</text>
</comment>
<dbReference type="EMBL" id="CAJOBQ010000833">
    <property type="protein sequence ID" value="CAF4423595.1"/>
    <property type="molecule type" value="Genomic_DNA"/>
</dbReference>
<dbReference type="EMBL" id="CAJOBS010001374">
    <property type="protein sequence ID" value="CAF4723773.1"/>
    <property type="molecule type" value="Genomic_DNA"/>
</dbReference>
<evidence type="ECO:0008006" key="9">
    <source>
        <dbReference type="Google" id="ProtNLM"/>
    </source>
</evidence>
<accession>A0A820RIF8</accession>
<proteinExistence type="predicted"/>
<feature type="region of interest" description="Disordered" evidence="1">
    <location>
        <begin position="32"/>
        <end position="83"/>
    </location>
</feature>
<keyword evidence="8" id="KW-1185">Reference proteome</keyword>
<dbReference type="Proteomes" id="UP000663873">
    <property type="component" value="Unassembled WGS sequence"/>
</dbReference>
<name>A0A820RIF8_9BILA</name>
<dbReference type="EMBL" id="CAJOBP010001086">
    <property type="protein sequence ID" value="CAF4252037.1"/>
    <property type="molecule type" value="Genomic_DNA"/>
</dbReference>
<protein>
    <recommendedName>
        <fullName evidence="9">Translation machinery associated TMA7</fullName>
    </recommendedName>
</protein>
<dbReference type="Proteomes" id="UP000663848">
    <property type="component" value="Unassembled WGS sequence"/>
</dbReference>
<dbReference type="Proteomes" id="UP000663838">
    <property type="component" value="Unassembled WGS sequence"/>
</dbReference>
<reference evidence="4" key="1">
    <citation type="submission" date="2021-02" db="EMBL/GenBank/DDBJ databases">
        <authorList>
            <person name="Nowell W R."/>
        </authorList>
    </citation>
    <scope>NUCLEOTIDE SEQUENCE</scope>
</reference>
<organism evidence="4 7">
    <name type="scientific">Rotaria socialis</name>
    <dbReference type="NCBI Taxonomy" id="392032"/>
    <lineage>
        <taxon>Eukaryota</taxon>
        <taxon>Metazoa</taxon>
        <taxon>Spiralia</taxon>
        <taxon>Gnathifera</taxon>
        <taxon>Rotifera</taxon>
        <taxon>Eurotatoria</taxon>
        <taxon>Bdelloidea</taxon>
        <taxon>Philodinida</taxon>
        <taxon>Philodinidae</taxon>
        <taxon>Rotaria</taxon>
    </lineage>
</organism>
<dbReference type="EMBL" id="CAJOBR010001234">
    <property type="protein sequence ID" value="CAF4590156.1"/>
    <property type="molecule type" value="Genomic_DNA"/>
</dbReference>
<dbReference type="Proteomes" id="UP000663851">
    <property type="component" value="Unassembled WGS sequence"/>
</dbReference>
<evidence type="ECO:0000256" key="1">
    <source>
        <dbReference type="SAM" id="MobiDB-lite"/>
    </source>
</evidence>
<gene>
    <name evidence="4" type="ORF">HFQ381_LOCUS22736</name>
    <name evidence="5" type="ORF">QYT958_LOCUS10846</name>
    <name evidence="6" type="ORF">TOA249_LOCUS18445</name>
    <name evidence="3" type="ORF">TSG867_LOCUS14741</name>
    <name evidence="2" type="ORF">UJA718_LOCUS9606</name>
</gene>
<dbReference type="EMBL" id="CAJOBO010002177">
    <property type="protein sequence ID" value="CAF4435958.1"/>
    <property type="molecule type" value="Genomic_DNA"/>
</dbReference>
<evidence type="ECO:0000313" key="2">
    <source>
        <dbReference type="EMBL" id="CAF4252037.1"/>
    </source>
</evidence>
<evidence type="ECO:0000313" key="6">
    <source>
        <dbReference type="EMBL" id="CAF4723773.1"/>
    </source>
</evidence>
<evidence type="ECO:0000313" key="4">
    <source>
        <dbReference type="EMBL" id="CAF4435958.1"/>
    </source>
</evidence>
<feature type="compositionally biased region" description="Basic and acidic residues" evidence="1">
    <location>
        <begin position="33"/>
        <end position="71"/>
    </location>
</feature>
<feature type="compositionally biased region" description="Gly residues" evidence="1">
    <location>
        <begin position="73"/>
        <end position="83"/>
    </location>
</feature>
<sequence length="83" mass="9043">MTSQIESDDVFCFDFLNCSWLMIGIDSIMTKMPPKETFKPKPSAKSEKNKPKGGHAKDEKRAAEKAKREAKAGAGGIVLGGKK</sequence>
<evidence type="ECO:0000313" key="5">
    <source>
        <dbReference type="EMBL" id="CAF4590156.1"/>
    </source>
</evidence>
<evidence type="ECO:0000313" key="7">
    <source>
        <dbReference type="Proteomes" id="UP000663851"/>
    </source>
</evidence>
<evidence type="ECO:0000313" key="3">
    <source>
        <dbReference type="EMBL" id="CAF4423595.1"/>
    </source>
</evidence>
<dbReference type="Proteomes" id="UP000663862">
    <property type="component" value="Unassembled WGS sequence"/>
</dbReference>
<evidence type="ECO:0000313" key="8">
    <source>
        <dbReference type="Proteomes" id="UP000663873"/>
    </source>
</evidence>
<dbReference type="AlphaFoldDB" id="A0A820RIF8"/>